<evidence type="ECO:0000313" key="2">
    <source>
        <dbReference type="EnsemblPlants" id="Pp3c14_23370V3.1"/>
    </source>
</evidence>
<organism evidence="1">
    <name type="scientific">Physcomitrium patens</name>
    <name type="common">Spreading-leaved earth moss</name>
    <name type="synonym">Physcomitrella patens</name>
    <dbReference type="NCBI Taxonomy" id="3218"/>
    <lineage>
        <taxon>Eukaryota</taxon>
        <taxon>Viridiplantae</taxon>
        <taxon>Streptophyta</taxon>
        <taxon>Embryophyta</taxon>
        <taxon>Bryophyta</taxon>
        <taxon>Bryophytina</taxon>
        <taxon>Bryopsida</taxon>
        <taxon>Funariidae</taxon>
        <taxon>Funariales</taxon>
        <taxon>Funariaceae</taxon>
        <taxon>Physcomitrium</taxon>
    </lineage>
</organism>
<name>A0A2K1JJ16_PHYPA</name>
<gene>
    <name evidence="1" type="ORF">PHYPA_018932</name>
</gene>
<evidence type="ECO:0000313" key="1">
    <source>
        <dbReference type="EMBL" id="PNR41529.1"/>
    </source>
</evidence>
<dbReference type="Gramene" id="Pp3c14_23370V3.1">
    <property type="protein sequence ID" value="Pp3c14_23370V3.1"/>
    <property type="gene ID" value="Pp3c14_23370"/>
</dbReference>
<protein>
    <submittedName>
        <fullName evidence="1 2">Uncharacterized protein</fullName>
    </submittedName>
</protein>
<reference evidence="2" key="3">
    <citation type="submission" date="2020-12" db="UniProtKB">
        <authorList>
            <consortium name="EnsemblPlants"/>
        </authorList>
    </citation>
    <scope>IDENTIFICATION</scope>
</reference>
<reference evidence="1 3" key="2">
    <citation type="journal article" date="2018" name="Plant J.">
        <title>The Physcomitrella patens chromosome-scale assembly reveals moss genome structure and evolution.</title>
        <authorList>
            <person name="Lang D."/>
            <person name="Ullrich K.K."/>
            <person name="Murat F."/>
            <person name="Fuchs J."/>
            <person name="Jenkins J."/>
            <person name="Haas F.B."/>
            <person name="Piednoel M."/>
            <person name="Gundlach H."/>
            <person name="Van Bel M."/>
            <person name="Meyberg R."/>
            <person name="Vives C."/>
            <person name="Morata J."/>
            <person name="Symeonidi A."/>
            <person name="Hiss M."/>
            <person name="Muchero W."/>
            <person name="Kamisugi Y."/>
            <person name="Saleh O."/>
            <person name="Blanc G."/>
            <person name="Decker E.L."/>
            <person name="van Gessel N."/>
            <person name="Grimwood J."/>
            <person name="Hayes R.D."/>
            <person name="Graham S.W."/>
            <person name="Gunter L.E."/>
            <person name="McDaniel S.F."/>
            <person name="Hoernstein S.N.W."/>
            <person name="Larsson A."/>
            <person name="Li F.W."/>
            <person name="Perroud P.F."/>
            <person name="Phillips J."/>
            <person name="Ranjan P."/>
            <person name="Rokshar D.S."/>
            <person name="Rothfels C.J."/>
            <person name="Schneider L."/>
            <person name="Shu S."/>
            <person name="Stevenson D.W."/>
            <person name="Thummler F."/>
            <person name="Tillich M."/>
            <person name="Villarreal Aguilar J.C."/>
            <person name="Widiez T."/>
            <person name="Wong G.K."/>
            <person name="Wymore A."/>
            <person name="Zhang Y."/>
            <person name="Zimmer A.D."/>
            <person name="Quatrano R.S."/>
            <person name="Mayer K.F.X."/>
            <person name="Goodstein D."/>
            <person name="Casacuberta J.M."/>
            <person name="Vandepoele K."/>
            <person name="Reski R."/>
            <person name="Cuming A.C."/>
            <person name="Tuskan G.A."/>
            <person name="Maumus F."/>
            <person name="Salse J."/>
            <person name="Schmutz J."/>
            <person name="Rensing S.A."/>
        </authorList>
    </citation>
    <scope>NUCLEOTIDE SEQUENCE [LARGE SCALE GENOMIC DNA]</scope>
    <source>
        <strain evidence="2 3">cv. Gransden 2004</strain>
    </source>
</reference>
<sequence length="47" mass="5020">MICFRVARIQPLSLMPEHRAAFPMLGLPRSLPGIVPTTGFAVGSPGE</sequence>
<proteinExistence type="predicted"/>
<dbReference type="InParanoid" id="A0A2K1JJ16"/>
<evidence type="ECO:0000313" key="3">
    <source>
        <dbReference type="Proteomes" id="UP000006727"/>
    </source>
</evidence>
<dbReference type="EnsemblPlants" id="Pp3c14_23370V3.1">
    <property type="protein sequence ID" value="Pp3c14_23370V3.1"/>
    <property type="gene ID" value="Pp3c14_23370"/>
</dbReference>
<dbReference type="AlphaFoldDB" id="A0A2K1JJ16"/>
<dbReference type="Proteomes" id="UP000006727">
    <property type="component" value="Chromosome 14"/>
</dbReference>
<reference evidence="1 3" key="1">
    <citation type="journal article" date="2008" name="Science">
        <title>The Physcomitrella genome reveals evolutionary insights into the conquest of land by plants.</title>
        <authorList>
            <person name="Rensing S."/>
            <person name="Lang D."/>
            <person name="Zimmer A."/>
            <person name="Terry A."/>
            <person name="Salamov A."/>
            <person name="Shapiro H."/>
            <person name="Nishiyama T."/>
            <person name="Perroud P.-F."/>
            <person name="Lindquist E."/>
            <person name="Kamisugi Y."/>
            <person name="Tanahashi T."/>
            <person name="Sakakibara K."/>
            <person name="Fujita T."/>
            <person name="Oishi K."/>
            <person name="Shin-I T."/>
            <person name="Kuroki Y."/>
            <person name="Toyoda A."/>
            <person name="Suzuki Y."/>
            <person name="Hashimoto A."/>
            <person name="Yamaguchi K."/>
            <person name="Sugano A."/>
            <person name="Kohara Y."/>
            <person name="Fujiyama A."/>
            <person name="Anterola A."/>
            <person name="Aoki S."/>
            <person name="Ashton N."/>
            <person name="Barbazuk W.B."/>
            <person name="Barker E."/>
            <person name="Bennetzen J."/>
            <person name="Bezanilla M."/>
            <person name="Blankenship R."/>
            <person name="Cho S.H."/>
            <person name="Dutcher S."/>
            <person name="Estelle M."/>
            <person name="Fawcett J.A."/>
            <person name="Gundlach H."/>
            <person name="Hanada K."/>
            <person name="Heyl A."/>
            <person name="Hicks K.A."/>
            <person name="Hugh J."/>
            <person name="Lohr M."/>
            <person name="Mayer K."/>
            <person name="Melkozernov A."/>
            <person name="Murata T."/>
            <person name="Nelson D."/>
            <person name="Pils B."/>
            <person name="Prigge M."/>
            <person name="Reiss B."/>
            <person name="Renner T."/>
            <person name="Rombauts S."/>
            <person name="Rushton P."/>
            <person name="Sanderfoot A."/>
            <person name="Schween G."/>
            <person name="Shiu S.-H."/>
            <person name="Stueber K."/>
            <person name="Theodoulou F.L."/>
            <person name="Tu H."/>
            <person name="Van de Peer Y."/>
            <person name="Verrier P.J."/>
            <person name="Waters E."/>
            <person name="Wood A."/>
            <person name="Yang L."/>
            <person name="Cove D."/>
            <person name="Cuming A."/>
            <person name="Hasebe M."/>
            <person name="Lucas S."/>
            <person name="Mishler D.B."/>
            <person name="Reski R."/>
            <person name="Grigoriev I."/>
            <person name="Quatrano R.S."/>
            <person name="Boore J.L."/>
        </authorList>
    </citation>
    <scope>NUCLEOTIDE SEQUENCE [LARGE SCALE GENOMIC DNA]</scope>
    <source>
        <strain evidence="2 3">cv. Gransden 2004</strain>
    </source>
</reference>
<accession>A0A2K1JJ16</accession>
<dbReference type="EMBL" id="ABEU02000014">
    <property type="protein sequence ID" value="PNR41529.1"/>
    <property type="molecule type" value="Genomic_DNA"/>
</dbReference>
<keyword evidence="3" id="KW-1185">Reference proteome</keyword>